<proteinExistence type="predicted"/>
<sequence>MRLKTTIDGLPSELFIEIIRSVVQAPLDECSDVLPFQFTASNVCRSWKQHIYRVPSLWANVCISPRSTFDLEAFLERSKECLIRLSIIFPDSAPASRFLLQLKTLLPLHSERISELYIYHCDCRRDEVFATIGILSCHPTTNLSVLELLEDYDFYYLFYKRGVTRATPKSGLPWCQNIKHITAPGSWLHMLISAPRPFLTTLQTDDAFVKKKVFKGLVENMPALTTLILRNEHNIYNGDIDSDGPEPIPILIPSLRLLRLEYWYKHRTRPAMSRPFCLCLPSRIVAPNLEVLEASCKTKFNKLNEKSDTKTSDSDSEDLKDSGEVCADVDADPKMDGEAEELDTGSESSVASLEDSEEVEVIVRTPKWPEFPPIRCIMNQHSCDHWNKPFGTLKKIRFENVSAPYELLNQLCQPVDVDFVFDREDLEPDVLQLLPPAFSAFLSTNRLTLDFSGWKEGYTARVLKAIEEIPGLDNLDNLTVCLPLSSAKGFQSRLECLSVRGVTWRVGATNRPSDIQSSRDDLGYLARHEDHIHGAWRREVWHPRHIRLSPKPSVEGMAKVFSDAMCDSDEDTDDEIY</sequence>
<organism evidence="2 3">
    <name type="scientific">Leucocoprinus birnbaumii</name>
    <dbReference type="NCBI Taxonomy" id="56174"/>
    <lineage>
        <taxon>Eukaryota</taxon>
        <taxon>Fungi</taxon>
        <taxon>Dikarya</taxon>
        <taxon>Basidiomycota</taxon>
        <taxon>Agaricomycotina</taxon>
        <taxon>Agaricomycetes</taxon>
        <taxon>Agaricomycetidae</taxon>
        <taxon>Agaricales</taxon>
        <taxon>Agaricineae</taxon>
        <taxon>Agaricaceae</taxon>
        <taxon>Leucocoprinus</taxon>
    </lineage>
</organism>
<evidence type="ECO:0008006" key="4">
    <source>
        <dbReference type="Google" id="ProtNLM"/>
    </source>
</evidence>
<evidence type="ECO:0000256" key="1">
    <source>
        <dbReference type="SAM" id="MobiDB-lite"/>
    </source>
</evidence>
<reference evidence="2" key="1">
    <citation type="submission" date="2022-07" db="EMBL/GenBank/DDBJ databases">
        <title>Genome Sequence of Leucocoprinus birnbaumii.</title>
        <authorList>
            <person name="Buettner E."/>
        </authorList>
    </citation>
    <scope>NUCLEOTIDE SEQUENCE</scope>
    <source>
        <strain evidence="2">VT141</strain>
    </source>
</reference>
<protein>
    <recommendedName>
        <fullName evidence="4">F-box domain-containing protein</fullName>
    </recommendedName>
</protein>
<gene>
    <name evidence="2" type="ORF">NP233_g2286</name>
</gene>
<dbReference type="Proteomes" id="UP001213000">
    <property type="component" value="Unassembled WGS sequence"/>
</dbReference>
<name>A0AAD5W4Q3_9AGAR</name>
<feature type="compositionally biased region" description="Basic and acidic residues" evidence="1">
    <location>
        <begin position="305"/>
        <end position="323"/>
    </location>
</feature>
<accession>A0AAD5W4Q3</accession>
<feature type="region of interest" description="Disordered" evidence="1">
    <location>
        <begin position="305"/>
        <end position="354"/>
    </location>
</feature>
<dbReference type="AlphaFoldDB" id="A0AAD5W4Q3"/>
<evidence type="ECO:0000313" key="3">
    <source>
        <dbReference type="Proteomes" id="UP001213000"/>
    </source>
</evidence>
<evidence type="ECO:0000313" key="2">
    <source>
        <dbReference type="EMBL" id="KAJ3573663.1"/>
    </source>
</evidence>
<keyword evidence="3" id="KW-1185">Reference proteome</keyword>
<dbReference type="EMBL" id="JANIEX010000095">
    <property type="protein sequence ID" value="KAJ3573663.1"/>
    <property type="molecule type" value="Genomic_DNA"/>
</dbReference>
<comment type="caution">
    <text evidence="2">The sequence shown here is derived from an EMBL/GenBank/DDBJ whole genome shotgun (WGS) entry which is preliminary data.</text>
</comment>